<comment type="caution">
    <text evidence="4">The sequence shown here is derived from an EMBL/GenBank/DDBJ whole genome shotgun (WGS) entry which is preliminary data.</text>
</comment>
<keyword evidence="2 3" id="KW-0040">ANK repeat</keyword>
<keyword evidence="5" id="KW-1185">Reference proteome</keyword>
<dbReference type="PANTHER" id="PTHR24126">
    <property type="entry name" value="ANKYRIN REPEAT, PH AND SEC7 DOMAIN CONTAINING PROTEIN SECG-RELATED"/>
    <property type="match status" value="1"/>
</dbReference>
<organism evidence="4 5">
    <name type="scientific">Trichogramma kaykai</name>
    <dbReference type="NCBI Taxonomy" id="54128"/>
    <lineage>
        <taxon>Eukaryota</taxon>
        <taxon>Metazoa</taxon>
        <taxon>Ecdysozoa</taxon>
        <taxon>Arthropoda</taxon>
        <taxon>Hexapoda</taxon>
        <taxon>Insecta</taxon>
        <taxon>Pterygota</taxon>
        <taxon>Neoptera</taxon>
        <taxon>Endopterygota</taxon>
        <taxon>Hymenoptera</taxon>
        <taxon>Apocrita</taxon>
        <taxon>Proctotrupomorpha</taxon>
        <taxon>Chalcidoidea</taxon>
        <taxon>Trichogrammatidae</taxon>
        <taxon>Trichogramma</taxon>
    </lineage>
</organism>
<dbReference type="PROSITE" id="PS50297">
    <property type="entry name" value="ANK_REP_REGION"/>
    <property type="match status" value="2"/>
</dbReference>
<evidence type="ECO:0000313" key="4">
    <source>
        <dbReference type="EMBL" id="KAL3393058.1"/>
    </source>
</evidence>
<name>A0ABD2WJ86_9HYME</name>
<keyword evidence="1" id="KW-0677">Repeat</keyword>
<dbReference type="InterPro" id="IPR036770">
    <property type="entry name" value="Ankyrin_rpt-contain_sf"/>
</dbReference>
<evidence type="ECO:0000256" key="3">
    <source>
        <dbReference type="PROSITE-ProRule" id="PRU00023"/>
    </source>
</evidence>
<dbReference type="PANTHER" id="PTHR24126:SF14">
    <property type="entry name" value="ANK_REP_REGION DOMAIN-CONTAINING PROTEIN"/>
    <property type="match status" value="1"/>
</dbReference>
<reference evidence="4 5" key="1">
    <citation type="journal article" date="2024" name="bioRxiv">
        <title>A reference genome for Trichogramma kaykai: A tiny desert-dwelling parasitoid wasp with competing sex-ratio distorters.</title>
        <authorList>
            <person name="Culotta J."/>
            <person name="Lindsey A.R."/>
        </authorList>
    </citation>
    <scope>NUCLEOTIDE SEQUENCE [LARGE SCALE GENOMIC DNA]</scope>
    <source>
        <strain evidence="4 5">KSX58</strain>
    </source>
</reference>
<protein>
    <submittedName>
        <fullName evidence="4">Uncharacterized protein</fullName>
    </submittedName>
</protein>
<proteinExistence type="predicted"/>
<gene>
    <name evidence="4" type="ORF">TKK_012331</name>
</gene>
<feature type="repeat" description="ANK" evidence="3">
    <location>
        <begin position="176"/>
        <end position="208"/>
    </location>
</feature>
<accession>A0ABD2WJ86</accession>
<evidence type="ECO:0000313" key="5">
    <source>
        <dbReference type="Proteomes" id="UP001627154"/>
    </source>
</evidence>
<dbReference type="Pfam" id="PF12796">
    <property type="entry name" value="Ank_2"/>
    <property type="match status" value="1"/>
</dbReference>
<dbReference type="SMART" id="SM00248">
    <property type="entry name" value="ANK"/>
    <property type="match status" value="4"/>
</dbReference>
<dbReference type="EMBL" id="JBJJXI010000100">
    <property type="protein sequence ID" value="KAL3393058.1"/>
    <property type="molecule type" value="Genomic_DNA"/>
</dbReference>
<dbReference type="InterPro" id="IPR002110">
    <property type="entry name" value="Ankyrin_rpt"/>
</dbReference>
<evidence type="ECO:0000256" key="2">
    <source>
        <dbReference type="ARBA" id="ARBA00023043"/>
    </source>
</evidence>
<evidence type="ECO:0000256" key="1">
    <source>
        <dbReference type="ARBA" id="ARBA00022737"/>
    </source>
</evidence>
<dbReference type="SUPFAM" id="SSF48403">
    <property type="entry name" value="Ankyrin repeat"/>
    <property type="match status" value="1"/>
</dbReference>
<feature type="repeat" description="ANK" evidence="3">
    <location>
        <begin position="247"/>
        <end position="274"/>
    </location>
</feature>
<dbReference type="PROSITE" id="PS50088">
    <property type="entry name" value="ANK_REPEAT"/>
    <property type="match status" value="2"/>
</dbReference>
<dbReference type="Gene3D" id="1.25.40.20">
    <property type="entry name" value="Ankyrin repeat-containing domain"/>
    <property type="match status" value="1"/>
</dbReference>
<sequence>MANDVVCLKKLKSLREKIDWKVEEDRRKFLRQVGALITCWQGHYPNLRDIFAEYEIKNLLVETVIGAYRDQTYYHRMQIIEFIVHSNYRDKPVVDTEGKPILRRTTPIHLADKRNKPFECRLLIYKLFKIYDRFDVNYTDEYGLSHFHIACKFGLYEVVQKFLEAGQDPKCLVQITADTPLHLALTSRHKSVTELLLRSGTNSSVANAEGLTPLHIICKSYYDDKFAKILFEISDELNQLVLIQDRWGRTPLQWAVANLQPKTVDILLDHGADLKSFVFPTVSNFAERFKSRGKISLNFTLRLCVSPSVRLAETKTGALAVVERLEKRDYELERRDVITIMTFFADCGLFDKSRGVEKCWYNDEEFARKSEKLMICSDLSIHDFLRLPPKRAEKRLTYGDYFRLAGRIDFWKLPEGPREACLAHLCEMISRGFFRRWALDSLLKLTRYQLPILCCELIIEKLMNEDLCRICLAATD</sequence>
<dbReference type="Proteomes" id="UP001627154">
    <property type="component" value="Unassembled WGS sequence"/>
</dbReference>
<dbReference type="AlphaFoldDB" id="A0ABD2WJ86"/>